<dbReference type="InterPro" id="IPR002921">
    <property type="entry name" value="Fungal_lipase-type"/>
</dbReference>
<dbReference type="OrthoDB" id="58570at2759"/>
<evidence type="ECO:0000313" key="3">
    <source>
        <dbReference type="Proteomes" id="UP000193411"/>
    </source>
</evidence>
<comment type="caution">
    <text evidence="2">The sequence shown here is derived from an EMBL/GenBank/DDBJ whole genome shotgun (WGS) entry which is preliminary data.</text>
</comment>
<name>A0A1Y2HK83_9FUNG</name>
<evidence type="ECO:0000313" key="2">
    <source>
        <dbReference type="EMBL" id="ORZ34959.1"/>
    </source>
</evidence>
<dbReference type="SUPFAM" id="SSF53474">
    <property type="entry name" value="alpha/beta-Hydrolases"/>
    <property type="match status" value="1"/>
</dbReference>
<dbReference type="InterPro" id="IPR029058">
    <property type="entry name" value="AB_hydrolase_fold"/>
</dbReference>
<accession>A0A1Y2HK83</accession>
<dbReference type="EMBL" id="MCFL01000025">
    <property type="protein sequence ID" value="ORZ34959.1"/>
    <property type="molecule type" value="Genomic_DNA"/>
</dbReference>
<organism evidence="2 3">
    <name type="scientific">Catenaria anguillulae PL171</name>
    <dbReference type="NCBI Taxonomy" id="765915"/>
    <lineage>
        <taxon>Eukaryota</taxon>
        <taxon>Fungi</taxon>
        <taxon>Fungi incertae sedis</taxon>
        <taxon>Blastocladiomycota</taxon>
        <taxon>Blastocladiomycetes</taxon>
        <taxon>Blastocladiales</taxon>
        <taxon>Catenariaceae</taxon>
        <taxon>Catenaria</taxon>
    </lineage>
</organism>
<keyword evidence="3" id="KW-1185">Reference proteome</keyword>
<protein>
    <recommendedName>
        <fullName evidence="1">Fungal lipase-type domain-containing protein</fullName>
    </recommendedName>
</protein>
<sequence>MITFSSGACRRLVARARSASPMCNIKYGPDAQLSVFDMATLAAAPYRKTGRRARFFDEMDKSGVKFVEFRVPAAAATQQPVSVVSIRGTANVEDILQDMYVWSTPGSFNSRLTATVVHFISKYVAHTTLLYDVEVDKYVKRLMRDGRHVIVTGHSLGGRIASIVAARNRIPALALSSPDLDSPT</sequence>
<dbReference type="GO" id="GO:0006629">
    <property type="term" value="P:lipid metabolic process"/>
    <property type="evidence" value="ECO:0007669"/>
    <property type="project" value="InterPro"/>
</dbReference>
<gene>
    <name evidence="2" type="ORF">BCR44DRAFT_1500138</name>
</gene>
<feature type="domain" description="Fungal lipase-type" evidence="1">
    <location>
        <begin position="83"/>
        <end position="167"/>
    </location>
</feature>
<dbReference type="Proteomes" id="UP000193411">
    <property type="component" value="Unassembled WGS sequence"/>
</dbReference>
<dbReference type="AlphaFoldDB" id="A0A1Y2HK83"/>
<evidence type="ECO:0000259" key="1">
    <source>
        <dbReference type="Pfam" id="PF01764"/>
    </source>
</evidence>
<reference evidence="2 3" key="1">
    <citation type="submission" date="2016-07" db="EMBL/GenBank/DDBJ databases">
        <title>Pervasive Adenine N6-methylation of Active Genes in Fungi.</title>
        <authorList>
            <consortium name="DOE Joint Genome Institute"/>
            <person name="Mondo S.J."/>
            <person name="Dannebaum R.O."/>
            <person name="Kuo R.C."/>
            <person name="Labutti K."/>
            <person name="Haridas S."/>
            <person name="Kuo A."/>
            <person name="Salamov A."/>
            <person name="Ahrendt S.R."/>
            <person name="Lipzen A."/>
            <person name="Sullivan W."/>
            <person name="Andreopoulos W.B."/>
            <person name="Clum A."/>
            <person name="Lindquist E."/>
            <person name="Daum C."/>
            <person name="Ramamoorthy G.K."/>
            <person name="Gryganskyi A."/>
            <person name="Culley D."/>
            <person name="Magnuson J.K."/>
            <person name="James T.Y."/>
            <person name="O'Malley M.A."/>
            <person name="Stajich J.E."/>
            <person name="Spatafora J.W."/>
            <person name="Visel A."/>
            <person name="Grigoriev I.V."/>
        </authorList>
    </citation>
    <scope>NUCLEOTIDE SEQUENCE [LARGE SCALE GENOMIC DNA]</scope>
    <source>
        <strain evidence="2 3">PL171</strain>
    </source>
</reference>
<dbReference type="Pfam" id="PF01764">
    <property type="entry name" value="Lipase_3"/>
    <property type="match status" value="1"/>
</dbReference>
<proteinExistence type="predicted"/>
<dbReference type="Gene3D" id="3.40.50.1820">
    <property type="entry name" value="alpha/beta hydrolase"/>
    <property type="match status" value="1"/>
</dbReference>